<evidence type="ECO:0000256" key="14">
    <source>
        <dbReference type="SAM" id="MobiDB-lite"/>
    </source>
</evidence>
<keyword evidence="11" id="KW-1015">Disulfide bond</keyword>
<evidence type="ECO:0000256" key="4">
    <source>
        <dbReference type="ARBA" id="ARBA00022692"/>
    </source>
</evidence>
<sequence length="895" mass="101911">MCSWTVLLFFITLNIVVCEHYDLEFQIEEEVPEYTFVGNIKQKIGLTNSENVEFKLYKPTKSNHNKFFRYEVGTGVLRTNRPIDREEICKFLTRCVLTAYLTSTSYELFYTVTVKVDVKDINDNYPKFSSDSITIKISEDEQQGKSFNLPTAEDSDSGMLSVTGYELQPTSDLFELQNNAVAHGTTRLKLILRGSLDREKQEKYTFILLAFDGGVNRKSGKLILNITVLDANDKPPKFLSDIYRVKVNETLKVGETIVKVEATDEDILYNAKISYFFTEKTFKYYGSLFDIGRDSGEIILKSQLDRETKDSYNLVVIAKDGQNEAFTTVYITVEDANDSPPLIFVATLSSFSYAIVEENLSQDSPSNFFAHFTVEDGDIGSSGHVSCSINDTDTFELVTIPSDSFKIKTRKPVNREEKSRYFLKIVCFDHGLPPLNSSETLEVRVQDVNDHTPTFPNSIYKGSIKENLLSGTLIIKVQAWDADAGNNSKLTYSISGYESQYFEVNSNTGEIFSSRPFDRELKDFYRFKLTATDNGKPKKYSTTEIDITVEDQNDEAAYFDKQSYVFQVEESDRKLEYGKFREIDRVIARDADLKPYDSFHYEFALDFGTDHESFVIDRDTGKIMSKIALDREVQDAYYLVVVAVNDHTPLFTGSASVSIFVLDMNDNDPVITYPDDVNDTLQVSNQLPINYHVAKIEAKDDDANENSRLYYFLREENEYFKINPTSGEVRVKKSLSLVKDVETFKLSLIVQDSGDPPRNATGNLYVVVNKSIPFTFSSQTGEENVNKMIVITLAAVSSCLIVLLLLAIFSIRIHDSRRRARSRRIPTKIESHQPLTDKYDELLRIPVPAHHSAVNMVTSENRRNSAVEKQQEKRSTDYGGRQVWNPDVSKIFTLC</sequence>
<evidence type="ECO:0000256" key="3">
    <source>
        <dbReference type="ARBA" id="ARBA00022536"/>
    </source>
</evidence>
<comment type="caution">
    <text evidence="18">The sequence shown here is derived from an EMBL/GenBank/DDBJ whole genome shotgun (WGS) entry which is preliminary data.</text>
</comment>
<dbReference type="PROSITE" id="PS50268">
    <property type="entry name" value="CADHERIN_2"/>
    <property type="match status" value="7"/>
</dbReference>
<dbReference type="GO" id="GO:0007156">
    <property type="term" value="P:homophilic cell adhesion via plasma membrane adhesion molecules"/>
    <property type="evidence" value="ECO:0007669"/>
    <property type="project" value="InterPro"/>
</dbReference>
<keyword evidence="8" id="KW-0130">Cell adhesion</keyword>
<keyword evidence="7 13" id="KW-0106">Calcium</keyword>
<keyword evidence="5 16" id="KW-0732">Signal</keyword>
<keyword evidence="19" id="KW-1185">Reference proteome</keyword>
<reference evidence="18 19" key="1">
    <citation type="submission" date="2020-08" db="EMBL/GenBank/DDBJ databases">
        <authorList>
            <person name="Hejnol A."/>
        </authorList>
    </citation>
    <scope>NUCLEOTIDE SEQUENCE [LARGE SCALE GENOMIC DNA]</scope>
</reference>
<feature type="domain" description="Cadherin" evidence="17">
    <location>
        <begin position="348"/>
        <end position="455"/>
    </location>
</feature>
<evidence type="ECO:0000256" key="2">
    <source>
        <dbReference type="ARBA" id="ARBA00022475"/>
    </source>
</evidence>
<evidence type="ECO:0000313" key="19">
    <source>
        <dbReference type="Proteomes" id="UP000549394"/>
    </source>
</evidence>
<accession>A0A7I8VV40</accession>
<dbReference type="FunFam" id="2.60.40.60:FF:000004">
    <property type="entry name" value="Protocadherin 1 gamma 2"/>
    <property type="match status" value="1"/>
</dbReference>
<dbReference type="SUPFAM" id="SSF49313">
    <property type="entry name" value="Cadherin-like"/>
    <property type="match status" value="7"/>
</dbReference>
<proteinExistence type="predicted"/>
<keyword evidence="10 15" id="KW-0472">Membrane</keyword>
<keyword evidence="3" id="KW-0245">EGF-like domain</keyword>
<evidence type="ECO:0000256" key="16">
    <source>
        <dbReference type="SAM" id="SignalP"/>
    </source>
</evidence>
<dbReference type="GO" id="GO:0008013">
    <property type="term" value="F:beta-catenin binding"/>
    <property type="evidence" value="ECO:0007669"/>
    <property type="project" value="TreeGrafter"/>
</dbReference>
<dbReference type="FunFam" id="2.60.40.60:FF:000020">
    <property type="entry name" value="Dachsous cadherin-related 1b"/>
    <property type="match status" value="1"/>
</dbReference>
<evidence type="ECO:0000256" key="5">
    <source>
        <dbReference type="ARBA" id="ARBA00022729"/>
    </source>
</evidence>
<dbReference type="GO" id="GO:0005509">
    <property type="term" value="F:calcium ion binding"/>
    <property type="evidence" value="ECO:0007669"/>
    <property type="project" value="UniProtKB-UniRule"/>
</dbReference>
<feature type="domain" description="Cadherin" evidence="17">
    <location>
        <begin position="239"/>
        <end position="343"/>
    </location>
</feature>
<dbReference type="FunFam" id="2.60.40.60:FF:000007">
    <property type="entry name" value="Protocadherin alpha 2"/>
    <property type="match status" value="1"/>
</dbReference>
<evidence type="ECO:0000256" key="15">
    <source>
        <dbReference type="SAM" id="Phobius"/>
    </source>
</evidence>
<dbReference type="CDD" id="cd11304">
    <property type="entry name" value="Cadherin_repeat"/>
    <property type="match status" value="7"/>
</dbReference>
<feature type="domain" description="Cadherin" evidence="17">
    <location>
        <begin position="456"/>
        <end position="559"/>
    </location>
</feature>
<feature type="domain" description="Cadherin" evidence="17">
    <location>
        <begin position="129"/>
        <end position="238"/>
    </location>
</feature>
<feature type="transmembrane region" description="Helical" evidence="15">
    <location>
        <begin position="788"/>
        <end position="811"/>
    </location>
</feature>
<dbReference type="Proteomes" id="UP000549394">
    <property type="component" value="Unassembled WGS sequence"/>
</dbReference>
<dbReference type="PROSITE" id="PS00232">
    <property type="entry name" value="CADHERIN_1"/>
    <property type="match status" value="3"/>
</dbReference>
<evidence type="ECO:0000256" key="12">
    <source>
        <dbReference type="ARBA" id="ARBA00023180"/>
    </source>
</evidence>
<dbReference type="InterPro" id="IPR015919">
    <property type="entry name" value="Cadherin-like_sf"/>
</dbReference>
<keyword evidence="4 15" id="KW-0812">Transmembrane</keyword>
<dbReference type="OrthoDB" id="6252479at2759"/>
<feature type="signal peptide" evidence="16">
    <location>
        <begin position="1"/>
        <end position="18"/>
    </location>
</feature>
<evidence type="ECO:0000256" key="7">
    <source>
        <dbReference type="ARBA" id="ARBA00022837"/>
    </source>
</evidence>
<feature type="domain" description="Cadherin" evidence="17">
    <location>
        <begin position="675"/>
        <end position="768"/>
    </location>
</feature>
<dbReference type="Pfam" id="PF00028">
    <property type="entry name" value="Cadherin"/>
    <property type="match status" value="6"/>
</dbReference>
<feature type="chain" id="PRO_5029690142" description="Cadherin domain-containing protein" evidence="16">
    <location>
        <begin position="19"/>
        <end position="895"/>
    </location>
</feature>
<dbReference type="InterPro" id="IPR039808">
    <property type="entry name" value="Cadherin"/>
</dbReference>
<evidence type="ECO:0000256" key="13">
    <source>
        <dbReference type="PROSITE-ProRule" id="PRU00043"/>
    </source>
</evidence>
<keyword evidence="2" id="KW-1003">Cell membrane</keyword>
<dbReference type="InterPro" id="IPR020894">
    <property type="entry name" value="Cadherin_CS"/>
</dbReference>
<dbReference type="GO" id="GO:0016342">
    <property type="term" value="C:catenin complex"/>
    <property type="evidence" value="ECO:0007669"/>
    <property type="project" value="TreeGrafter"/>
</dbReference>
<feature type="region of interest" description="Disordered" evidence="14">
    <location>
        <begin position="858"/>
        <end position="879"/>
    </location>
</feature>
<dbReference type="PRINTS" id="PR00205">
    <property type="entry name" value="CADHERIN"/>
</dbReference>
<dbReference type="FunFam" id="2.60.40.60:FF:000024">
    <property type="entry name" value="FAT atypical cadherin 3"/>
    <property type="match status" value="1"/>
</dbReference>
<evidence type="ECO:0000259" key="17">
    <source>
        <dbReference type="PROSITE" id="PS50268"/>
    </source>
</evidence>
<dbReference type="SMART" id="SM00112">
    <property type="entry name" value="CA"/>
    <property type="match status" value="7"/>
</dbReference>
<feature type="domain" description="Cadherin" evidence="17">
    <location>
        <begin position="560"/>
        <end position="671"/>
    </location>
</feature>
<protein>
    <recommendedName>
        <fullName evidence="17">Cadherin domain-containing protein</fullName>
    </recommendedName>
</protein>
<evidence type="ECO:0000256" key="11">
    <source>
        <dbReference type="ARBA" id="ARBA00023157"/>
    </source>
</evidence>
<dbReference type="Gene3D" id="2.60.40.60">
    <property type="entry name" value="Cadherins"/>
    <property type="match status" value="7"/>
</dbReference>
<dbReference type="GO" id="GO:0016477">
    <property type="term" value="P:cell migration"/>
    <property type="evidence" value="ECO:0007669"/>
    <property type="project" value="TreeGrafter"/>
</dbReference>
<keyword evidence="12" id="KW-0325">Glycoprotein</keyword>
<dbReference type="PANTHER" id="PTHR24027">
    <property type="entry name" value="CADHERIN-23"/>
    <property type="match status" value="1"/>
</dbReference>
<dbReference type="GO" id="GO:0045296">
    <property type="term" value="F:cadherin binding"/>
    <property type="evidence" value="ECO:0007669"/>
    <property type="project" value="TreeGrafter"/>
</dbReference>
<gene>
    <name evidence="18" type="ORF">DGYR_LOCUS6802</name>
</gene>
<evidence type="ECO:0000313" key="18">
    <source>
        <dbReference type="EMBL" id="CAD5118428.1"/>
    </source>
</evidence>
<evidence type="ECO:0000256" key="10">
    <source>
        <dbReference type="ARBA" id="ARBA00023136"/>
    </source>
</evidence>
<feature type="compositionally biased region" description="Basic and acidic residues" evidence="14">
    <location>
        <begin position="860"/>
        <end position="876"/>
    </location>
</feature>
<organism evidence="18 19">
    <name type="scientific">Dimorphilus gyrociliatus</name>
    <dbReference type="NCBI Taxonomy" id="2664684"/>
    <lineage>
        <taxon>Eukaryota</taxon>
        <taxon>Metazoa</taxon>
        <taxon>Spiralia</taxon>
        <taxon>Lophotrochozoa</taxon>
        <taxon>Annelida</taxon>
        <taxon>Polychaeta</taxon>
        <taxon>Polychaeta incertae sedis</taxon>
        <taxon>Dinophilidae</taxon>
        <taxon>Dimorphilus</taxon>
    </lineage>
</organism>
<evidence type="ECO:0000256" key="1">
    <source>
        <dbReference type="ARBA" id="ARBA00004251"/>
    </source>
</evidence>
<feature type="domain" description="Cadherin" evidence="17">
    <location>
        <begin position="19"/>
        <end position="128"/>
    </location>
</feature>
<evidence type="ECO:0000256" key="9">
    <source>
        <dbReference type="ARBA" id="ARBA00022989"/>
    </source>
</evidence>
<keyword evidence="9 15" id="KW-1133">Transmembrane helix</keyword>
<comment type="subcellular location">
    <subcellularLocation>
        <location evidence="1">Cell membrane</location>
        <topology evidence="1">Single-pass type I membrane protein</topology>
    </subcellularLocation>
</comment>
<name>A0A7I8VV40_9ANNE</name>
<dbReference type="InterPro" id="IPR002126">
    <property type="entry name" value="Cadherin-like_dom"/>
</dbReference>
<dbReference type="PANTHER" id="PTHR24027:SF438">
    <property type="entry name" value="CADHERIN 23"/>
    <property type="match status" value="1"/>
</dbReference>
<dbReference type="Pfam" id="PF08266">
    <property type="entry name" value="Cadherin_2"/>
    <property type="match status" value="1"/>
</dbReference>
<dbReference type="AlphaFoldDB" id="A0A7I8VV40"/>
<keyword evidence="6" id="KW-0677">Repeat</keyword>
<evidence type="ECO:0000256" key="8">
    <source>
        <dbReference type="ARBA" id="ARBA00022889"/>
    </source>
</evidence>
<dbReference type="InterPro" id="IPR013164">
    <property type="entry name" value="Cadherin_N"/>
</dbReference>
<evidence type="ECO:0000256" key="6">
    <source>
        <dbReference type="ARBA" id="ARBA00022737"/>
    </source>
</evidence>
<dbReference type="EMBL" id="CAJFCJ010000008">
    <property type="protein sequence ID" value="CAD5118428.1"/>
    <property type="molecule type" value="Genomic_DNA"/>
</dbReference>